<reference evidence="2 3" key="1">
    <citation type="journal article" date="2015" name="Antonie Van Leeuwenhoek">
        <title>Oricola cellulosilytica gen. nov., sp. nov., a cellulose-degrading bacterium of the family Phyllobacteriaceae isolated from surface seashore water, and emended descriptions of Mesorhizobium loti and Phyllobacterium myrsinacearum.</title>
        <authorList>
            <person name="Hameed A."/>
            <person name="Shahina M."/>
            <person name="Lai W.A."/>
            <person name="Lin S.Y."/>
            <person name="Young L.S."/>
            <person name="Liu Y.C."/>
            <person name="Hsu Y.H."/>
            <person name="Young C.C."/>
        </authorList>
    </citation>
    <scope>NUCLEOTIDE SEQUENCE [LARGE SCALE GENOMIC DNA]</scope>
    <source>
        <strain evidence="2 3">KCTC 52183</strain>
    </source>
</reference>
<proteinExistence type="predicted"/>
<protein>
    <recommendedName>
        <fullName evidence="4">Nutrient deprivation-induced protein</fullName>
    </recommendedName>
</protein>
<feature type="compositionally biased region" description="Polar residues" evidence="1">
    <location>
        <begin position="178"/>
        <end position="190"/>
    </location>
</feature>
<keyword evidence="3" id="KW-1185">Reference proteome</keyword>
<evidence type="ECO:0008006" key="4">
    <source>
        <dbReference type="Google" id="ProtNLM"/>
    </source>
</evidence>
<evidence type="ECO:0000313" key="3">
    <source>
        <dbReference type="Proteomes" id="UP000291301"/>
    </source>
</evidence>
<feature type="region of interest" description="Disordered" evidence="1">
    <location>
        <begin position="145"/>
        <end position="190"/>
    </location>
</feature>
<gene>
    <name evidence="2" type="ORF">E0D97_02940</name>
</gene>
<comment type="caution">
    <text evidence="2">The sequence shown here is derived from an EMBL/GenBank/DDBJ whole genome shotgun (WGS) entry which is preliminary data.</text>
</comment>
<feature type="compositionally biased region" description="Low complexity" evidence="1">
    <location>
        <begin position="164"/>
        <end position="177"/>
    </location>
</feature>
<dbReference type="Proteomes" id="UP000291301">
    <property type="component" value="Unassembled WGS sequence"/>
</dbReference>
<dbReference type="EMBL" id="SJST01000001">
    <property type="protein sequence ID" value="TCD16398.1"/>
    <property type="molecule type" value="Genomic_DNA"/>
</dbReference>
<dbReference type="OrthoDB" id="7889162at2"/>
<evidence type="ECO:0000256" key="1">
    <source>
        <dbReference type="SAM" id="MobiDB-lite"/>
    </source>
</evidence>
<feature type="compositionally biased region" description="Basic and acidic residues" evidence="1">
    <location>
        <begin position="23"/>
        <end position="40"/>
    </location>
</feature>
<accession>A0A4R0PHA1</accession>
<sequence>MTESTAPYQSGTGSGSSGGSTAEDVKKAASDAADAVRAKAAETTQAAKAEAARRAEGAKSTFADEISGVASAFRSASGEFGESSFQKKTFDQIASGLSDASDALRRKDFGEMVSDVNAFARRNPMAFLGGAVLLGFAASRFAKASAEAEHSPEMTRPSSTSRPVSAGSANAGAVSGSQPSYSNQTTGVSR</sequence>
<feature type="region of interest" description="Disordered" evidence="1">
    <location>
        <begin position="1"/>
        <end position="60"/>
    </location>
</feature>
<evidence type="ECO:0000313" key="2">
    <source>
        <dbReference type="EMBL" id="TCD16398.1"/>
    </source>
</evidence>
<name>A0A4R0PHA1_9HYPH</name>
<dbReference type="RefSeq" id="WP_131565226.1">
    <property type="nucleotide sequence ID" value="NZ_JAINFK010000001.1"/>
</dbReference>
<organism evidence="2 3">
    <name type="scientific">Oricola cellulosilytica</name>
    <dbReference type="NCBI Taxonomy" id="1429082"/>
    <lineage>
        <taxon>Bacteria</taxon>
        <taxon>Pseudomonadati</taxon>
        <taxon>Pseudomonadota</taxon>
        <taxon>Alphaproteobacteria</taxon>
        <taxon>Hyphomicrobiales</taxon>
        <taxon>Ahrensiaceae</taxon>
        <taxon>Oricola</taxon>
    </lineage>
</organism>
<dbReference type="AlphaFoldDB" id="A0A4R0PHA1"/>